<name>A0A8D8WN16_9HEMI</name>
<organism evidence="1">
    <name type="scientific">Cacopsylla melanoneura</name>
    <dbReference type="NCBI Taxonomy" id="428564"/>
    <lineage>
        <taxon>Eukaryota</taxon>
        <taxon>Metazoa</taxon>
        <taxon>Ecdysozoa</taxon>
        <taxon>Arthropoda</taxon>
        <taxon>Hexapoda</taxon>
        <taxon>Insecta</taxon>
        <taxon>Pterygota</taxon>
        <taxon>Neoptera</taxon>
        <taxon>Paraneoptera</taxon>
        <taxon>Hemiptera</taxon>
        <taxon>Sternorrhyncha</taxon>
        <taxon>Psylloidea</taxon>
        <taxon>Psyllidae</taxon>
        <taxon>Psyllinae</taxon>
        <taxon>Cacopsylla</taxon>
    </lineage>
</organism>
<dbReference type="AlphaFoldDB" id="A0A8D8WN16"/>
<dbReference type="EMBL" id="HBUF01206934">
    <property type="protein sequence ID" value="CAG6664135.1"/>
    <property type="molecule type" value="Transcribed_RNA"/>
</dbReference>
<proteinExistence type="predicted"/>
<evidence type="ECO:0000313" key="1">
    <source>
        <dbReference type="EMBL" id="CAG6664145.1"/>
    </source>
</evidence>
<dbReference type="EMBL" id="HBUF01206935">
    <property type="protein sequence ID" value="CAG6664138.1"/>
    <property type="molecule type" value="Transcribed_RNA"/>
</dbReference>
<protein>
    <submittedName>
        <fullName evidence="1">Uncharacterized protein</fullName>
    </submittedName>
</protein>
<dbReference type="EMBL" id="HBUF01206936">
    <property type="protein sequence ID" value="CAG6664141.1"/>
    <property type="molecule type" value="Transcribed_RNA"/>
</dbReference>
<sequence>MYHTPYRLWVKDVSRIRNLSNIGLECGMLHLIKDLNVCNIDMYQEVATLQEDKKTVSISSFTLLGYLIKNSYFRIRSSWMSLSISTVVRSCLEEGPCISLCHC</sequence>
<dbReference type="EMBL" id="HBUF01206937">
    <property type="protein sequence ID" value="CAG6664145.1"/>
    <property type="molecule type" value="Transcribed_RNA"/>
</dbReference>
<accession>A0A8D8WN16</accession>
<reference evidence="1" key="1">
    <citation type="submission" date="2021-05" db="EMBL/GenBank/DDBJ databases">
        <authorList>
            <person name="Alioto T."/>
            <person name="Alioto T."/>
            <person name="Gomez Garrido J."/>
        </authorList>
    </citation>
    <scope>NUCLEOTIDE SEQUENCE</scope>
</reference>